<organism evidence="2 3">
    <name type="scientific">Blepharisma stoltei</name>
    <dbReference type="NCBI Taxonomy" id="1481888"/>
    <lineage>
        <taxon>Eukaryota</taxon>
        <taxon>Sar</taxon>
        <taxon>Alveolata</taxon>
        <taxon>Ciliophora</taxon>
        <taxon>Postciliodesmatophora</taxon>
        <taxon>Heterotrichea</taxon>
        <taxon>Heterotrichida</taxon>
        <taxon>Blepharismidae</taxon>
        <taxon>Blepharisma</taxon>
    </lineage>
</organism>
<keyword evidence="1" id="KW-0812">Transmembrane</keyword>
<evidence type="ECO:0000313" key="2">
    <source>
        <dbReference type="EMBL" id="CAG9324082.1"/>
    </source>
</evidence>
<feature type="transmembrane region" description="Helical" evidence="1">
    <location>
        <begin position="95"/>
        <end position="116"/>
    </location>
</feature>
<proteinExistence type="predicted"/>
<feature type="transmembrane region" description="Helical" evidence="1">
    <location>
        <begin position="300"/>
        <end position="323"/>
    </location>
</feature>
<reference evidence="2" key="1">
    <citation type="submission" date="2021-09" db="EMBL/GenBank/DDBJ databases">
        <authorList>
            <consortium name="AG Swart"/>
            <person name="Singh M."/>
            <person name="Singh A."/>
            <person name="Seah K."/>
            <person name="Emmerich C."/>
        </authorList>
    </citation>
    <scope>NUCLEOTIDE SEQUENCE</scope>
    <source>
        <strain evidence="2">ATCC30299</strain>
    </source>
</reference>
<feature type="transmembrane region" description="Helical" evidence="1">
    <location>
        <begin position="215"/>
        <end position="238"/>
    </location>
</feature>
<feature type="transmembrane region" description="Helical" evidence="1">
    <location>
        <begin position="128"/>
        <end position="150"/>
    </location>
</feature>
<keyword evidence="1" id="KW-0472">Membrane</keyword>
<comment type="caution">
    <text evidence="2">The sequence shown here is derived from an EMBL/GenBank/DDBJ whole genome shotgun (WGS) entry which is preliminary data.</text>
</comment>
<evidence type="ECO:0000313" key="3">
    <source>
        <dbReference type="Proteomes" id="UP001162131"/>
    </source>
</evidence>
<evidence type="ECO:0000256" key="1">
    <source>
        <dbReference type="SAM" id="Phobius"/>
    </source>
</evidence>
<dbReference type="Proteomes" id="UP001162131">
    <property type="component" value="Unassembled WGS sequence"/>
</dbReference>
<feature type="transmembrane region" description="Helical" evidence="1">
    <location>
        <begin position="335"/>
        <end position="355"/>
    </location>
</feature>
<keyword evidence="1" id="KW-1133">Transmembrane helix</keyword>
<feature type="transmembrane region" description="Helical" evidence="1">
    <location>
        <begin position="170"/>
        <end position="194"/>
    </location>
</feature>
<protein>
    <submittedName>
        <fullName evidence="2">Uncharacterized protein</fullName>
    </submittedName>
</protein>
<dbReference type="AlphaFoldDB" id="A0AAU9JAW0"/>
<sequence>MKASPTQTPSRELFWIPLIFFSSSISLIFVSLTQKSWVILENEEFSFNMSLARCTNCPSFYENWTWKCFTKFVCDSIDNSTNCMIYSYGFKASSLLYFLDLISYVLGLIVIEKLILALNWRYYGNKAVLSLSAVFMVLTHVSGILIWFFIEWSDFETFKNNFDLYFQQGPIIGLINISFCFLSLASLWIIMWKVGKIKHIQNSISLTACIKSKTFHSWMIVVGVLLGISFFTVLYATFYDTWIIRFHENISWNGGLFYCNHCEELFPHLEWECLSLEYCSIDPSSRTCKIFTDISDANEIYFLFETLALVSFIFFMQAYINILRGKNYGFPIMSYIYVVCIPIFNLLALISWVLISNVDITFSCKSDAKNIEKSDACSYYGPLIHISSNLFLIPMAAIFCYAFYKRESISNRVKMEEITENTERNAPKSQISSKNES</sequence>
<accession>A0AAU9JAW0</accession>
<keyword evidence="3" id="KW-1185">Reference proteome</keyword>
<gene>
    <name evidence="2" type="ORF">BSTOLATCC_MIC35103</name>
</gene>
<feature type="transmembrane region" description="Helical" evidence="1">
    <location>
        <begin position="383"/>
        <end position="404"/>
    </location>
</feature>
<feature type="transmembrane region" description="Helical" evidence="1">
    <location>
        <begin position="12"/>
        <end position="32"/>
    </location>
</feature>
<dbReference type="EMBL" id="CAJZBQ010000035">
    <property type="protein sequence ID" value="CAG9324082.1"/>
    <property type="molecule type" value="Genomic_DNA"/>
</dbReference>
<name>A0AAU9JAW0_9CILI</name>